<dbReference type="SMART" id="SM00355">
    <property type="entry name" value="ZnF_C2H2"/>
    <property type="match status" value="3"/>
</dbReference>
<accession>A0A139IAU3</accession>
<dbReference type="STRING" id="113226.A0A139IAU3"/>
<keyword evidence="1" id="KW-0863">Zinc-finger</keyword>
<dbReference type="OrthoDB" id="2687452at2759"/>
<dbReference type="Proteomes" id="UP000073492">
    <property type="component" value="Unassembled WGS sequence"/>
</dbReference>
<name>A0A139IAU3_9PEZI</name>
<protein>
    <recommendedName>
        <fullName evidence="2">C2H2-type domain-containing protein</fullName>
    </recommendedName>
</protein>
<evidence type="ECO:0000313" key="3">
    <source>
        <dbReference type="EMBL" id="KXT11776.1"/>
    </source>
</evidence>
<feature type="domain" description="C2H2-type" evidence="2">
    <location>
        <begin position="151"/>
        <end position="180"/>
    </location>
</feature>
<proteinExistence type="predicted"/>
<gene>
    <name evidence="3" type="ORF">AC579_9237</name>
</gene>
<dbReference type="GO" id="GO:0008270">
    <property type="term" value="F:zinc ion binding"/>
    <property type="evidence" value="ECO:0007669"/>
    <property type="project" value="UniProtKB-KW"/>
</dbReference>
<sequence length="288" mass="32300">MLPCYGLGMRTMDLDSRSPRLSPVFDPSAPENAFNNPSDYQFFRGYPDILELEHADYDLLESDARLSMASNEHMDFPATPAYPSCAKVDTLDLSDGEMYTSGSCLSQVVHSGFAPLPRQQIGRSECSICRSVFANRTRLELHAKESDHACFICPYPRCGKSYNRRDVYSRHKKSHQATAGYACRWCPIKPFKRKDHLQQHKRTCPARIAGKLRSNSGKAAVDCQDPSRPRSSFRESRTALAFGYDSSSICNIVRGIGDCLGDDTEGVLRKLLDDVRSQRTPHSATSMR</sequence>
<organism evidence="3 4">
    <name type="scientific">Pseudocercospora musae</name>
    <dbReference type="NCBI Taxonomy" id="113226"/>
    <lineage>
        <taxon>Eukaryota</taxon>
        <taxon>Fungi</taxon>
        <taxon>Dikarya</taxon>
        <taxon>Ascomycota</taxon>
        <taxon>Pezizomycotina</taxon>
        <taxon>Dothideomycetes</taxon>
        <taxon>Dothideomycetidae</taxon>
        <taxon>Mycosphaerellales</taxon>
        <taxon>Mycosphaerellaceae</taxon>
        <taxon>Pseudocercospora</taxon>
    </lineage>
</organism>
<evidence type="ECO:0000259" key="2">
    <source>
        <dbReference type="PROSITE" id="PS50157"/>
    </source>
</evidence>
<dbReference type="AlphaFoldDB" id="A0A139IAU3"/>
<dbReference type="PROSITE" id="PS00028">
    <property type="entry name" value="ZINC_FINGER_C2H2_1"/>
    <property type="match status" value="1"/>
</dbReference>
<dbReference type="PROSITE" id="PS50157">
    <property type="entry name" value="ZINC_FINGER_C2H2_2"/>
    <property type="match status" value="1"/>
</dbReference>
<reference evidence="3 4" key="1">
    <citation type="submission" date="2015-07" db="EMBL/GenBank/DDBJ databases">
        <title>Comparative genomics of the Sigatoka disease complex on banana suggests a link between parallel evolutionary changes in Pseudocercospora fijiensis and Pseudocercospora eumusae and increased virulence on the banana host.</title>
        <authorList>
            <person name="Chang T.-C."/>
            <person name="Salvucci A."/>
            <person name="Crous P.W."/>
            <person name="Stergiopoulos I."/>
        </authorList>
    </citation>
    <scope>NUCLEOTIDE SEQUENCE [LARGE SCALE GENOMIC DNA]</scope>
    <source>
        <strain evidence="3 4">CBS 116634</strain>
    </source>
</reference>
<comment type="caution">
    <text evidence="3">The sequence shown here is derived from an EMBL/GenBank/DDBJ whole genome shotgun (WGS) entry which is preliminary data.</text>
</comment>
<dbReference type="InterPro" id="IPR013087">
    <property type="entry name" value="Znf_C2H2_type"/>
</dbReference>
<keyword evidence="1" id="KW-0862">Zinc</keyword>
<evidence type="ECO:0000313" key="4">
    <source>
        <dbReference type="Proteomes" id="UP000073492"/>
    </source>
</evidence>
<keyword evidence="4" id="KW-1185">Reference proteome</keyword>
<dbReference type="EMBL" id="LFZO01000182">
    <property type="protein sequence ID" value="KXT11776.1"/>
    <property type="molecule type" value="Genomic_DNA"/>
</dbReference>
<dbReference type="Gene3D" id="3.30.160.60">
    <property type="entry name" value="Classic Zinc Finger"/>
    <property type="match status" value="1"/>
</dbReference>
<evidence type="ECO:0000256" key="1">
    <source>
        <dbReference type="PROSITE-ProRule" id="PRU00042"/>
    </source>
</evidence>
<keyword evidence="1" id="KW-0479">Metal-binding</keyword>